<name>A0A2Z6NWK3_TRISU</name>
<keyword evidence="2" id="KW-0663">Pyridoxal phosphate</keyword>
<dbReference type="SUPFAM" id="SSF53383">
    <property type="entry name" value="PLP-dependent transferases"/>
    <property type="match status" value="1"/>
</dbReference>
<evidence type="ECO:0000259" key="3">
    <source>
        <dbReference type="Pfam" id="PF04864"/>
    </source>
</evidence>
<evidence type="ECO:0000256" key="2">
    <source>
        <dbReference type="ARBA" id="ARBA00022898"/>
    </source>
</evidence>
<dbReference type="PANTHER" id="PTHR43795:SF56">
    <property type="entry name" value="TRYPTOPHAN AMINOTRANSFERASE-RELATED PROTEIN 4-LIKE"/>
    <property type="match status" value="1"/>
</dbReference>
<dbReference type="GO" id="GO:0008483">
    <property type="term" value="F:transaminase activity"/>
    <property type="evidence" value="ECO:0007669"/>
    <property type="project" value="TreeGrafter"/>
</dbReference>
<dbReference type="Gene3D" id="3.40.640.10">
    <property type="entry name" value="Type I PLP-dependent aspartate aminotransferase-like (Major domain)"/>
    <property type="match status" value="1"/>
</dbReference>
<evidence type="ECO:0000256" key="1">
    <source>
        <dbReference type="ARBA" id="ARBA00011738"/>
    </source>
</evidence>
<dbReference type="AlphaFoldDB" id="A0A2Z6NWK3"/>
<evidence type="ECO:0000313" key="4">
    <source>
        <dbReference type="EMBL" id="GAU46703.1"/>
    </source>
</evidence>
<dbReference type="Proteomes" id="UP000242715">
    <property type="component" value="Unassembled WGS sequence"/>
</dbReference>
<organism evidence="4 5">
    <name type="scientific">Trifolium subterraneum</name>
    <name type="common">Subterranean clover</name>
    <dbReference type="NCBI Taxonomy" id="3900"/>
    <lineage>
        <taxon>Eukaryota</taxon>
        <taxon>Viridiplantae</taxon>
        <taxon>Streptophyta</taxon>
        <taxon>Embryophyta</taxon>
        <taxon>Tracheophyta</taxon>
        <taxon>Spermatophyta</taxon>
        <taxon>Magnoliopsida</taxon>
        <taxon>eudicotyledons</taxon>
        <taxon>Gunneridae</taxon>
        <taxon>Pentapetalae</taxon>
        <taxon>rosids</taxon>
        <taxon>fabids</taxon>
        <taxon>Fabales</taxon>
        <taxon>Fabaceae</taxon>
        <taxon>Papilionoideae</taxon>
        <taxon>50 kb inversion clade</taxon>
        <taxon>NPAAA clade</taxon>
        <taxon>Hologalegina</taxon>
        <taxon>IRL clade</taxon>
        <taxon>Trifolieae</taxon>
        <taxon>Trifolium</taxon>
    </lineage>
</organism>
<feature type="domain" description="Alliinase C-terminal" evidence="3">
    <location>
        <begin position="2"/>
        <end position="76"/>
    </location>
</feature>
<dbReference type="GO" id="GO:0016846">
    <property type="term" value="F:carbon-sulfur lyase activity"/>
    <property type="evidence" value="ECO:0007669"/>
    <property type="project" value="InterPro"/>
</dbReference>
<proteinExistence type="predicted"/>
<keyword evidence="5" id="KW-1185">Reference proteome</keyword>
<gene>
    <name evidence="4" type="ORF">TSUD_287920</name>
</gene>
<dbReference type="OrthoDB" id="2020362at2759"/>
<dbReference type="InterPro" id="IPR015421">
    <property type="entry name" value="PyrdxlP-dep_Trfase_major"/>
</dbReference>
<dbReference type="InterPro" id="IPR050478">
    <property type="entry name" value="Ethylene_sulfur-biosynth"/>
</dbReference>
<dbReference type="Pfam" id="PF04864">
    <property type="entry name" value="Alliinase_C"/>
    <property type="match status" value="1"/>
</dbReference>
<sequence length="76" mass="8665">MWKNDDSNVTLIELVTSPNNPDGQLKKVVFQGQNVKTIHDLAYYWPHYTPILQPVDEDLMIFTLSKFTGHGGSRFG</sequence>
<evidence type="ECO:0000313" key="5">
    <source>
        <dbReference type="Proteomes" id="UP000242715"/>
    </source>
</evidence>
<reference evidence="5" key="1">
    <citation type="journal article" date="2017" name="Front. Plant Sci.">
        <title>Climate Clever Clovers: New Paradigm to Reduce the Environmental Footprint of Ruminants by Breeding Low Methanogenic Forages Utilizing Haplotype Variation.</title>
        <authorList>
            <person name="Kaur P."/>
            <person name="Appels R."/>
            <person name="Bayer P.E."/>
            <person name="Keeble-Gagnere G."/>
            <person name="Wang J."/>
            <person name="Hirakawa H."/>
            <person name="Shirasawa K."/>
            <person name="Vercoe P."/>
            <person name="Stefanova K."/>
            <person name="Durmic Z."/>
            <person name="Nichols P."/>
            <person name="Revell C."/>
            <person name="Isobe S.N."/>
            <person name="Edwards D."/>
            <person name="Erskine W."/>
        </authorList>
    </citation>
    <scope>NUCLEOTIDE SEQUENCE [LARGE SCALE GENOMIC DNA]</scope>
    <source>
        <strain evidence="5">cv. Daliak</strain>
    </source>
</reference>
<dbReference type="PANTHER" id="PTHR43795">
    <property type="entry name" value="BIFUNCTIONAL ASPARTATE AMINOTRANSFERASE AND GLUTAMATE/ASPARTATE-PREPHENATE AMINOTRANSFERASE-RELATED"/>
    <property type="match status" value="1"/>
</dbReference>
<dbReference type="InterPro" id="IPR015424">
    <property type="entry name" value="PyrdxlP-dep_Trfase"/>
</dbReference>
<dbReference type="GO" id="GO:0006520">
    <property type="term" value="P:amino acid metabolic process"/>
    <property type="evidence" value="ECO:0007669"/>
    <property type="project" value="TreeGrafter"/>
</dbReference>
<dbReference type="InterPro" id="IPR006948">
    <property type="entry name" value="Alliinase_C"/>
</dbReference>
<comment type="subunit">
    <text evidence="1">Homodimer.</text>
</comment>
<accession>A0A2Z6NWK3</accession>
<protein>
    <recommendedName>
        <fullName evidence="3">Alliinase C-terminal domain-containing protein</fullName>
    </recommendedName>
</protein>
<dbReference type="EMBL" id="DF974240">
    <property type="protein sequence ID" value="GAU46703.1"/>
    <property type="molecule type" value="Genomic_DNA"/>
</dbReference>